<dbReference type="PANTHER" id="PTHR47893:SF1">
    <property type="entry name" value="REGULATORY PROTEIN PCHR"/>
    <property type="match status" value="1"/>
</dbReference>
<evidence type="ECO:0000256" key="2">
    <source>
        <dbReference type="ARBA" id="ARBA00023125"/>
    </source>
</evidence>
<dbReference type="SMART" id="SM00342">
    <property type="entry name" value="HTH_ARAC"/>
    <property type="match status" value="1"/>
</dbReference>
<evidence type="ECO:0000313" key="6">
    <source>
        <dbReference type="Proteomes" id="UP000182264"/>
    </source>
</evidence>
<evidence type="ECO:0000313" key="5">
    <source>
        <dbReference type="EMBL" id="APG24274.1"/>
    </source>
</evidence>
<dbReference type="PANTHER" id="PTHR47893">
    <property type="entry name" value="REGULATORY PROTEIN PCHR"/>
    <property type="match status" value="1"/>
</dbReference>
<name>A0A1L3GE96_SYNAC</name>
<keyword evidence="1" id="KW-0805">Transcription regulation</keyword>
<keyword evidence="6" id="KW-1185">Reference proteome</keyword>
<dbReference type="InterPro" id="IPR020449">
    <property type="entry name" value="Tscrpt_reg_AraC-type_HTH"/>
</dbReference>
<dbReference type="GO" id="GO:0043565">
    <property type="term" value="F:sequence-specific DNA binding"/>
    <property type="evidence" value="ECO:0007669"/>
    <property type="project" value="InterPro"/>
</dbReference>
<dbReference type="PRINTS" id="PR00032">
    <property type="entry name" value="HTHARAC"/>
</dbReference>
<proteinExistence type="predicted"/>
<dbReference type="PROSITE" id="PS01124">
    <property type="entry name" value="HTH_ARAC_FAMILY_2"/>
    <property type="match status" value="1"/>
</dbReference>
<dbReference type="Pfam" id="PF12833">
    <property type="entry name" value="HTH_18"/>
    <property type="match status" value="1"/>
</dbReference>
<evidence type="ECO:0000259" key="4">
    <source>
        <dbReference type="PROSITE" id="PS01124"/>
    </source>
</evidence>
<dbReference type="RefSeq" id="WP_072286107.1">
    <property type="nucleotide sequence ID" value="NZ_CP015455.1"/>
</dbReference>
<evidence type="ECO:0000256" key="1">
    <source>
        <dbReference type="ARBA" id="ARBA00023015"/>
    </source>
</evidence>
<dbReference type="EMBL" id="CP015518">
    <property type="protein sequence ID" value="APG24274.1"/>
    <property type="molecule type" value="Genomic_DNA"/>
</dbReference>
<evidence type="ECO:0000256" key="3">
    <source>
        <dbReference type="ARBA" id="ARBA00023163"/>
    </source>
</evidence>
<reference evidence="5 6" key="1">
    <citation type="journal article" date="2017" name="Genome Announc.">
        <title>Complete Genome Sequences of Two Acetylene-Fermenting Pelobacter acetylenicus Strains.</title>
        <authorList>
            <person name="Sutton J.M."/>
            <person name="Baesman S.M."/>
            <person name="Fierst J.L."/>
            <person name="Poret-Peterson A.T."/>
            <person name="Oremland R.S."/>
            <person name="Dunlap D.S."/>
            <person name="Akob D.M."/>
        </authorList>
    </citation>
    <scope>NUCLEOTIDE SEQUENCE [LARGE SCALE GENOMIC DNA]</scope>
    <source>
        <strain evidence="5 6">DSM 3247</strain>
    </source>
</reference>
<organism evidence="5 6">
    <name type="scientific">Syntrophotalea acetylenica</name>
    <name type="common">Pelobacter acetylenicus</name>
    <dbReference type="NCBI Taxonomy" id="29542"/>
    <lineage>
        <taxon>Bacteria</taxon>
        <taxon>Pseudomonadati</taxon>
        <taxon>Thermodesulfobacteriota</taxon>
        <taxon>Desulfuromonadia</taxon>
        <taxon>Desulfuromonadales</taxon>
        <taxon>Syntrophotaleaceae</taxon>
        <taxon>Syntrophotalea</taxon>
    </lineage>
</organism>
<dbReference type="SUPFAM" id="SSF46689">
    <property type="entry name" value="Homeodomain-like"/>
    <property type="match status" value="1"/>
</dbReference>
<dbReference type="InterPro" id="IPR053142">
    <property type="entry name" value="PchR_regulatory_protein"/>
</dbReference>
<dbReference type="Proteomes" id="UP000182264">
    <property type="component" value="Chromosome"/>
</dbReference>
<dbReference type="AlphaFoldDB" id="A0A1L3GE96"/>
<dbReference type="Gene3D" id="1.10.10.60">
    <property type="entry name" value="Homeodomain-like"/>
    <property type="match status" value="1"/>
</dbReference>
<dbReference type="KEGG" id="pace:A6070_12540"/>
<keyword evidence="2" id="KW-0238">DNA-binding</keyword>
<dbReference type="OrthoDB" id="112032at2"/>
<dbReference type="GO" id="GO:0003700">
    <property type="term" value="F:DNA-binding transcription factor activity"/>
    <property type="evidence" value="ECO:0007669"/>
    <property type="project" value="InterPro"/>
</dbReference>
<dbReference type="InterPro" id="IPR018060">
    <property type="entry name" value="HTH_AraC"/>
</dbReference>
<sequence>MAGISIQGQDMTSDVAGRKNTTPVARSCCCAGVTILDPPEEIKVRETRLREGLWLSTVDISPAAGIRFRYEKRHACIDFGIVLAGDMRNSFRGASPAKREIYNSPGQGGIAFLPYAEGVVEIPAQRSMRILHVHMERQALSALLEGEQDLIPADFRRVVEGTATEGYFCQGEMDPAARIVACQLSNGPLPGMPGRLFLEGKALELISLQLAWLGTCKGRATHRTALRPADRERLLTAREILLRDPACPPALPELARQVGMGVNRLGAGFRELFGTTVYGQLREHQMQQARLLFEQGELNVSQVAWTVGYTNVSHFSAAFKKRFGVLPKTFLKSARVSIPLP</sequence>
<dbReference type="InterPro" id="IPR009057">
    <property type="entry name" value="Homeodomain-like_sf"/>
</dbReference>
<gene>
    <name evidence="5" type="ORF">A7E75_03910</name>
</gene>
<dbReference type="STRING" id="29542.A6070_12540"/>
<feature type="domain" description="HTH araC/xylS-type" evidence="4">
    <location>
        <begin position="232"/>
        <end position="333"/>
    </location>
</feature>
<protein>
    <recommendedName>
        <fullName evidence="4">HTH araC/xylS-type domain-containing protein</fullName>
    </recommendedName>
</protein>
<accession>A0A1L3GE96</accession>
<keyword evidence="3" id="KW-0804">Transcription</keyword>